<keyword evidence="1" id="KW-0472">Membrane</keyword>
<evidence type="ECO:0000256" key="1">
    <source>
        <dbReference type="SAM" id="Phobius"/>
    </source>
</evidence>
<gene>
    <name evidence="2" type="ORF">AXG93_2278s1480</name>
</gene>
<sequence>MPIAEACAVTCSLGTLVAKVYKVCAKIVKSDFALILDDSGSQLSVTATVTTWIRELSDSMSIMQKFCFAMVIVLLITLVIVCSARAITHHCESSASFEENEDKRRPIYSYKKPSPSTTNSSFMESWVASQRRLAKRSRLVELKIIPPLSAEFDESNLLGRLASELWAADLKR</sequence>
<keyword evidence="1" id="KW-1133">Transmembrane helix</keyword>
<reference evidence="2" key="1">
    <citation type="submission" date="2016-03" db="EMBL/GenBank/DDBJ databases">
        <title>Mechanisms controlling the formation of the plant cell surface in tip-growing cells are functionally conserved among land plants.</title>
        <authorList>
            <person name="Honkanen S."/>
            <person name="Jones V.A."/>
            <person name="Morieri G."/>
            <person name="Champion C."/>
            <person name="Hetherington A.J."/>
            <person name="Kelly S."/>
            <person name="Saint-Marcoux D."/>
            <person name="Proust H."/>
            <person name="Prescott H."/>
            <person name="Dolan L."/>
        </authorList>
    </citation>
    <scope>NUCLEOTIDE SEQUENCE [LARGE SCALE GENOMIC DNA]</scope>
    <source>
        <tissue evidence="2">Whole gametophyte</tissue>
    </source>
</reference>
<evidence type="ECO:0008006" key="4">
    <source>
        <dbReference type="Google" id="ProtNLM"/>
    </source>
</evidence>
<name>A0A176WFP7_MARPO</name>
<accession>A0A176WFP7</accession>
<keyword evidence="1" id="KW-0812">Transmembrane</keyword>
<protein>
    <recommendedName>
        <fullName evidence="4">Transmembrane protein</fullName>
    </recommendedName>
</protein>
<feature type="transmembrane region" description="Helical" evidence="1">
    <location>
        <begin position="66"/>
        <end position="87"/>
    </location>
</feature>
<evidence type="ECO:0000313" key="2">
    <source>
        <dbReference type="EMBL" id="OAE32068.1"/>
    </source>
</evidence>
<dbReference type="EMBL" id="LVLJ01000898">
    <property type="protein sequence ID" value="OAE32068.1"/>
    <property type="molecule type" value="Genomic_DNA"/>
</dbReference>
<proteinExistence type="predicted"/>
<comment type="caution">
    <text evidence="2">The sequence shown here is derived from an EMBL/GenBank/DDBJ whole genome shotgun (WGS) entry which is preliminary data.</text>
</comment>
<dbReference type="AlphaFoldDB" id="A0A176WFP7"/>
<evidence type="ECO:0000313" key="3">
    <source>
        <dbReference type="Proteomes" id="UP000077202"/>
    </source>
</evidence>
<keyword evidence="3" id="KW-1185">Reference proteome</keyword>
<dbReference type="Proteomes" id="UP000077202">
    <property type="component" value="Unassembled WGS sequence"/>
</dbReference>
<organism evidence="2 3">
    <name type="scientific">Marchantia polymorpha subsp. ruderalis</name>
    <dbReference type="NCBI Taxonomy" id="1480154"/>
    <lineage>
        <taxon>Eukaryota</taxon>
        <taxon>Viridiplantae</taxon>
        <taxon>Streptophyta</taxon>
        <taxon>Embryophyta</taxon>
        <taxon>Marchantiophyta</taxon>
        <taxon>Marchantiopsida</taxon>
        <taxon>Marchantiidae</taxon>
        <taxon>Marchantiales</taxon>
        <taxon>Marchantiaceae</taxon>
        <taxon>Marchantia</taxon>
    </lineage>
</organism>